<organism evidence="1 2">
    <name type="scientific">Plakobranchus ocellatus</name>
    <dbReference type="NCBI Taxonomy" id="259542"/>
    <lineage>
        <taxon>Eukaryota</taxon>
        <taxon>Metazoa</taxon>
        <taxon>Spiralia</taxon>
        <taxon>Lophotrochozoa</taxon>
        <taxon>Mollusca</taxon>
        <taxon>Gastropoda</taxon>
        <taxon>Heterobranchia</taxon>
        <taxon>Euthyneura</taxon>
        <taxon>Panpulmonata</taxon>
        <taxon>Sacoglossa</taxon>
        <taxon>Placobranchoidea</taxon>
        <taxon>Plakobranchidae</taxon>
        <taxon>Plakobranchus</taxon>
    </lineage>
</organism>
<dbReference type="EMBL" id="BLXT01007656">
    <property type="protein sequence ID" value="GFO41057.1"/>
    <property type="molecule type" value="Genomic_DNA"/>
</dbReference>
<keyword evidence="2" id="KW-1185">Reference proteome</keyword>
<protein>
    <submittedName>
        <fullName evidence="1">Uncharacterized protein</fullName>
    </submittedName>
</protein>
<gene>
    <name evidence="1" type="ORF">PoB_006756200</name>
</gene>
<dbReference type="AlphaFoldDB" id="A0AAV4D9Y5"/>
<dbReference type="Proteomes" id="UP000735302">
    <property type="component" value="Unassembled WGS sequence"/>
</dbReference>
<reference evidence="1 2" key="1">
    <citation type="journal article" date="2021" name="Elife">
        <title>Chloroplast acquisition without the gene transfer in kleptoplastic sea slugs, Plakobranchus ocellatus.</title>
        <authorList>
            <person name="Maeda T."/>
            <person name="Takahashi S."/>
            <person name="Yoshida T."/>
            <person name="Shimamura S."/>
            <person name="Takaki Y."/>
            <person name="Nagai Y."/>
            <person name="Toyoda A."/>
            <person name="Suzuki Y."/>
            <person name="Arimoto A."/>
            <person name="Ishii H."/>
            <person name="Satoh N."/>
            <person name="Nishiyama T."/>
            <person name="Hasebe M."/>
            <person name="Maruyama T."/>
            <person name="Minagawa J."/>
            <person name="Obokata J."/>
            <person name="Shigenobu S."/>
        </authorList>
    </citation>
    <scope>NUCLEOTIDE SEQUENCE [LARGE SCALE GENOMIC DNA]</scope>
</reference>
<sequence length="129" mass="14800">MFAIRAKMKQKVKGDCSDLLACENTISDADVISEDHGLVSMMNEAEAVDYICMELGTLTSCITNRFDTCDDAIVKNDVRMSKDNVEYMCSDEGRPEIYQYHTEITQRRHRVGREFIEITEMSLYSDYAD</sequence>
<name>A0AAV4D9Y5_9GAST</name>
<evidence type="ECO:0000313" key="1">
    <source>
        <dbReference type="EMBL" id="GFO41057.1"/>
    </source>
</evidence>
<comment type="caution">
    <text evidence="1">The sequence shown here is derived from an EMBL/GenBank/DDBJ whole genome shotgun (WGS) entry which is preliminary data.</text>
</comment>
<proteinExistence type="predicted"/>
<accession>A0AAV4D9Y5</accession>
<evidence type="ECO:0000313" key="2">
    <source>
        <dbReference type="Proteomes" id="UP000735302"/>
    </source>
</evidence>